<dbReference type="eggNOG" id="COG2801">
    <property type="taxonomic scope" value="Bacteria"/>
</dbReference>
<dbReference type="GO" id="GO:0015074">
    <property type="term" value="P:DNA integration"/>
    <property type="evidence" value="ECO:0007669"/>
    <property type="project" value="InterPro"/>
</dbReference>
<dbReference type="InterPro" id="IPR012337">
    <property type="entry name" value="RNaseH-like_sf"/>
</dbReference>
<dbReference type="PROSITE" id="PS50994">
    <property type="entry name" value="INTEGRASE"/>
    <property type="match status" value="1"/>
</dbReference>
<feature type="non-terminal residue" evidence="3">
    <location>
        <position position="1"/>
    </location>
</feature>
<evidence type="ECO:0000313" key="4">
    <source>
        <dbReference type="Proteomes" id="UP000030643"/>
    </source>
</evidence>
<evidence type="ECO:0000259" key="2">
    <source>
        <dbReference type="PROSITE" id="PS50994"/>
    </source>
</evidence>
<name>A0A069CWT5_WEIOS</name>
<dbReference type="Gene3D" id="3.30.420.10">
    <property type="entry name" value="Ribonuclease H-like superfamily/Ribonuclease H"/>
    <property type="match status" value="1"/>
</dbReference>
<organism evidence="3 4">
    <name type="scientific">Weissella oryzae (strain DSM 25784 / JCM 18191 / LMG 30913 / SG25)</name>
    <dbReference type="NCBI Taxonomy" id="1329250"/>
    <lineage>
        <taxon>Bacteria</taxon>
        <taxon>Bacillati</taxon>
        <taxon>Bacillota</taxon>
        <taxon>Bacilli</taxon>
        <taxon>Lactobacillales</taxon>
        <taxon>Lactobacillaceae</taxon>
        <taxon>Weissella</taxon>
    </lineage>
</organism>
<dbReference type="AlphaFoldDB" id="A0A069CWT5"/>
<dbReference type="Pfam" id="PF00665">
    <property type="entry name" value="rve"/>
    <property type="match status" value="1"/>
</dbReference>
<protein>
    <submittedName>
        <fullName evidence="3">Transposase</fullName>
    </submittedName>
</protein>
<accession>A0A069CWT5</accession>
<dbReference type="PANTHER" id="PTHR46889:SF4">
    <property type="entry name" value="TRANSPOSASE INSO FOR INSERTION SEQUENCE ELEMENT IS911B-RELATED"/>
    <property type="match status" value="1"/>
</dbReference>
<dbReference type="InterPro" id="IPR050900">
    <property type="entry name" value="Transposase_IS3/IS150/IS904"/>
</dbReference>
<feature type="domain" description="Integrase catalytic" evidence="2">
    <location>
        <begin position="25"/>
        <end position="188"/>
    </location>
</feature>
<feature type="compositionally biased region" description="Polar residues" evidence="1">
    <location>
        <begin position="176"/>
        <end position="191"/>
    </location>
</feature>
<dbReference type="EMBL" id="DF820499">
    <property type="protein sequence ID" value="GAK31817.1"/>
    <property type="molecule type" value="Genomic_DNA"/>
</dbReference>
<gene>
    <name evidence="3" type="ORF">WOSG25_160320</name>
</gene>
<evidence type="ECO:0000256" key="1">
    <source>
        <dbReference type="SAM" id="MobiDB-lite"/>
    </source>
</evidence>
<dbReference type="Proteomes" id="UP000030643">
    <property type="component" value="Unassembled WGS sequence"/>
</dbReference>
<evidence type="ECO:0000313" key="3">
    <source>
        <dbReference type="EMBL" id="GAK31817.1"/>
    </source>
</evidence>
<dbReference type="GO" id="GO:0003676">
    <property type="term" value="F:nucleic acid binding"/>
    <property type="evidence" value="ECO:0007669"/>
    <property type="project" value="InterPro"/>
</dbReference>
<dbReference type="NCBIfam" id="NF033516">
    <property type="entry name" value="transpos_IS3"/>
    <property type="match status" value="1"/>
</dbReference>
<dbReference type="PANTHER" id="PTHR46889">
    <property type="entry name" value="TRANSPOSASE INSF FOR INSERTION SEQUENCE IS3B-RELATED"/>
    <property type="match status" value="1"/>
</dbReference>
<reference evidence="4" key="1">
    <citation type="journal article" date="2014" name="Genome Announc.">
        <title>Draft genome sequence of Weissella oryzae SG25T, isolated from fermented rice grains.</title>
        <authorList>
            <person name="Tanizawa Y."/>
            <person name="Fujisawa T."/>
            <person name="Mochizuki T."/>
            <person name="Kaminuma E."/>
            <person name="Suzuki Y."/>
            <person name="Nakamura Y."/>
            <person name="Tohno M."/>
        </authorList>
    </citation>
    <scope>NUCLEOTIDE SEQUENCE [LARGE SCALE GENOMIC DNA]</scope>
    <source>
        <strain evidence="4">DSM 25784 / JCM 18191 / LMG 30913 / SG25</strain>
    </source>
</reference>
<dbReference type="OrthoDB" id="9781005at2"/>
<proteinExistence type="predicted"/>
<dbReference type="RefSeq" id="WP_027699745.1">
    <property type="nucleotide sequence ID" value="NZ_DF820499.1"/>
</dbReference>
<sequence length="191" mass="22488">AKPKFRYQKIIEDQQFPNIINRQFSSSKPNQKWTSDMTYIKTAQGNVYLGVIMDIFSRKIISWKVSSRMTSAFIVELIRNALIKRSTSSNLILHTDRGSQYTSHEVRQFLDTNHINHSFSKPGYPWDNAVTEAFIKYAKKEEFNRRKFNNIIEVRQAAFTYIEGFYNTRRPHSANDLMSPNQKESNFHTNH</sequence>
<dbReference type="SUPFAM" id="SSF53098">
    <property type="entry name" value="Ribonuclease H-like"/>
    <property type="match status" value="1"/>
</dbReference>
<dbReference type="InterPro" id="IPR036397">
    <property type="entry name" value="RNaseH_sf"/>
</dbReference>
<keyword evidence="4" id="KW-1185">Reference proteome</keyword>
<dbReference type="InterPro" id="IPR001584">
    <property type="entry name" value="Integrase_cat-core"/>
</dbReference>
<feature type="region of interest" description="Disordered" evidence="1">
    <location>
        <begin position="172"/>
        <end position="191"/>
    </location>
</feature>
<dbReference type="InterPro" id="IPR048020">
    <property type="entry name" value="Transpos_IS3"/>
</dbReference>